<keyword evidence="2" id="KW-1185">Reference proteome</keyword>
<feature type="non-terminal residue" evidence="1">
    <location>
        <position position="1"/>
    </location>
</feature>
<dbReference type="AlphaFoldDB" id="A0AAN5DBN8"/>
<name>A0AAN5DBN8_9BILA</name>
<gene>
    <name evidence="1" type="ORF">PMAYCL1PPCAC_30334</name>
</gene>
<dbReference type="Proteomes" id="UP001328107">
    <property type="component" value="Unassembled WGS sequence"/>
</dbReference>
<protein>
    <submittedName>
        <fullName evidence="1">Uncharacterized protein</fullName>
    </submittedName>
</protein>
<reference evidence="2" key="1">
    <citation type="submission" date="2022-10" db="EMBL/GenBank/DDBJ databases">
        <title>Genome assembly of Pristionchus species.</title>
        <authorList>
            <person name="Yoshida K."/>
            <person name="Sommer R.J."/>
        </authorList>
    </citation>
    <scope>NUCLEOTIDE SEQUENCE [LARGE SCALE GENOMIC DNA]</scope>
    <source>
        <strain evidence="2">RS5460</strain>
    </source>
</reference>
<comment type="caution">
    <text evidence="1">The sequence shown here is derived from an EMBL/GenBank/DDBJ whole genome shotgun (WGS) entry which is preliminary data.</text>
</comment>
<evidence type="ECO:0000313" key="2">
    <source>
        <dbReference type="Proteomes" id="UP001328107"/>
    </source>
</evidence>
<accession>A0AAN5DBN8</accession>
<organism evidence="1 2">
    <name type="scientific">Pristionchus mayeri</name>
    <dbReference type="NCBI Taxonomy" id="1317129"/>
    <lineage>
        <taxon>Eukaryota</taxon>
        <taxon>Metazoa</taxon>
        <taxon>Ecdysozoa</taxon>
        <taxon>Nematoda</taxon>
        <taxon>Chromadorea</taxon>
        <taxon>Rhabditida</taxon>
        <taxon>Rhabditina</taxon>
        <taxon>Diplogasteromorpha</taxon>
        <taxon>Diplogasteroidea</taxon>
        <taxon>Neodiplogasteridae</taxon>
        <taxon>Pristionchus</taxon>
    </lineage>
</organism>
<proteinExistence type="predicted"/>
<feature type="non-terminal residue" evidence="1">
    <location>
        <position position="212"/>
    </location>
</feature>
<dbReference type="EMBL" id="BTRK01000006">
    <property type="protein sequence ID" value="GMR60139.1"/>
    <property type="molecule type" value="Genomic_DNA"/>
</dbReference>
<evidence type="ECO:0000313" key="1">
    <source>
        <dbReference type="EMBL" id="GMR60139.1"/>
    </source>
</evidence>
<sequence>TLLGEYSLVKSHVEATARFENHLGHRPVSREGLRCLHGVPTEEPRQHCFLLGQRKFLADAIPWSSTEGNVGIRMTSCHLLGQEMIRVVLLAPFPYFGISVSDDRREDDCHVPGKIETFNHCVMGENSSKERNGGHQPQCFFYTSLEINESSQISFSRVPVNIAIEHRVDFIVNTFLEIRVLSEEPESESHSGSRRVVAFEHESVDFLSDIFI</sequence>